<dbReference type="GO" id="GO:0008630">
    <property type="term" value="P:intrinsic apoptotic signaling pathway in response to DNA damage"/>
    <property type="evidence" value="ECO:0000318"/>
    <property type="project" value="GO_Central"/>
</dbReference>
<evidence type="ECO:0000256" key="3">
    <source>
        <dbReference type="PROSITE-ProRule" id="PRU00023"/>
    </source>
</evidence>
<gene>
    <name evidence="6" type="primary">UACA</name>
</gene>
<feature type="coiled-coil region" evidence="4">
    <location>
        <begin position="298"/>
        <end position="381"/>
    </location>
</feature>
<dbReference type="InParanoid" id="F7DTA7"/>
<dbReference type="GO" id="GO:0008631">
    <property type="term" value="P:intrinsic apoptotic signaling pathway in response to oxidative stress"/>
    <property type="evidence" value="ECO:0000318"/>
    <property type="project" value="GO_Central"/>
</dbReference>
<dbReference type="PROSITE" id="PS50297">
    <property type="entry name" value="ANK_REP_REGION"/>
    <property type="match status" value="5"/>
</dbReference>
<reference evidence="6" key="2">
    <citation type="submission" date="2025-08" db="UniProtKB">
        <authorList>
            <consortium name="Ensembl"/>
        </authorList>
    </citation>
    <scope>IDENTIFICATION</scope>
    <source>
        <strain evidence="6">Glennie</strain>
    </source>
</reference>
<dbReference type="RefSeq" id="XP_039768201.1">
    <property type="nucleotide sequence ID" value="XM_039912267.1"/>
</dbReference>
<name>F7DTA7_ORNAN</name>
<feature type="repeat" description="ANK" evidence="3">
    <location>
        <begin position="136"/>
        <end position="168"/>
    </location>
</feature>
<dbReference type="GO" id="GO:0005634">
    <property type="term" value="C:nucleus"/>
    <property type="evidence" value="ECO:0000318"/>
    <property type="project" value="GO_Central"/>
</dbReference>
<feature type="repeat" description="ANK" evidence="3">
    <location>
        <begin position="70"/>
        <end position="102"/>
    </location>
</feature>
<dbReference type="PRINTS" id="PR01415">
    <property type="entry name" value="ANKYRIN"/>
</dbReference>
<evidence type="ECO:0000256" key="4">
    <source>
        <dbReference type="SAM" id="Coils"/>
    </source>
</evidence>
<feature type="coiled-coil region" evidence="4">
    <location>
        <begin position="520"/>
        <end position="575"/>
    </location>
</feature>
<keyword evidence="7" id="KW-1185">Reference proteome</keyword>
<dbReference type="GO" id="GO:0050728">
    <property type="term" value="P:negative regulation of inflammatory response"/>
    <property type="evidence" value="ECO:0000318"/>
    <property type="project" value="GO_Central"/>
</dbReference>
<dbReference type="InterPro" id="IPR036770">
    <property type="entry name" value="Ankyrin_rpt-contain_sf"/>
</dbReference>
<evidence type="ECO:0000256" key="1">
    <source>
        <dbReference type="ARBA" id="ARBA00022737"/>
    </source>
</evidence>
<evidence type="ECO:0000313" key="7">
    <source>
        <dbReference type="Proteomes" id="UP000002279"/>
    </source>
</evidence>
<dbReference type="PROSITE" id="PS50088">
    <property type="entry name" value="ANK_REPEAT"/>
    <property type="match status" value="5"/>
</dbReference>
<dbReference type="InterPro" id="IPR002110">
    <property type="entry name" value="Ankyrin_rpt"/>
</dbReference>
<dbReference type="OrthoDB" id="341259at2759"/>
<feature type="repeat" description="ANK" evidence="3">
    <location>
        <begin position="202"/>
        <end position="234"/>
    </location>
</feature>
<keyword evidence="1" id="KW-0677">Repeat</keyword>
<feature type="coiled-coil region" evidence="4">
    <location>
        <begin position="1294"/>
        <end position="1363"/>
    </location>
</feature>
<dbReference type="GeneTree" id="ENSGT00940000157475"/>
<dbReference type="Pfam" id="PF12796">
    <property type="entry name" value="Ank_2"/>
    <property type="match status" value="1"/>
</dbReference>
<dbReference type="Gene3D" id="1.25.40.20">
    <property type="entry name" value="Ankyrin repeat-containing domain"/>
    <property type="match status" value="2"/>
</dbReference>
<dbReference type="GO" id="GO:0003779">
    <property type="term" value="F:actin binding"/>
    <property type="evidence" value="ECO:0007669"/>
    <property type="project" value="InterPro"/>
</dbReference>
<dbReference type="HOGENOM" id="CLU_005323_1_0_1"/>
<dbReference type="GO" id="GO:0005654">
    <property type="term" value="C:nucleoplasm"/>
    <property type="evidence" value="ECO:0007669"/>
    <property type="project" value="Ensembl"/>
</dbReference>
<dbReference type="GO" id="GO:0005829">
    <property type="term" value="C:cytosol"/>
    <property type="evidence" value="ECO:0000318"/>
    <property type="project" value="GO_Central"/>
</dbReference>
<dbReference type="KEGG" id="oaa:103171249"/>
<dbReference type="SUPFAM" id="SSF48403">
    <property type="entry name" value="Ankyrin repeat"/>
    <property type="match status" value="1"/>
</dbReference>
<evidence type="ECO:0000256" key="2">
    <source>
        <dbReference type="ARBA" id="ARBA00023054"/>
    </source>
</evidence>
<dbReference type="RefSeq" id="XP_028920962.1">
    <property type="nucleotide sequence ID" value="XM_029065129.2"/>
</dbReference>
<organism evidence="6 7">
    <name type="scientific">Ornithorhynchus anatinus</name>
    <name type="common">Duckbill platypus</name>
    <dbReference type="NCBI Taxonomy" id="9258"/>
    <lineage>
        <taxon>Eukaryota</taxon>
        <taxon>Metazoa</taxon>
        <taxon>Chordata</taxon>
        <taxon>Craniata</taxon>
        <taxon>Vertebrata</taxon>
        <taxon>Euteleostomi</taxon>
        <taxon>Mammalia</taxon>
        <taxon>Monotremata</taxon>
        <taxon>Ornithorhynchidae</taxon>
        <taxon>Ornithorhynchus</taxon>
    </lineage>
</organism>
<dbReference type="InterPro" id="IPR042420">
    <property type="entry name" value="RAI14/UACA"/>
</dbReference>
<feature type="repeat" description="ANK" evidence="3">
    <location>
        <begin position="103"/>
        <end position="135"/>
    </location>
</feature>
<keyword evidence="3" id="KW-0040">ANK repeat</keyword>
<dbReference type="Pfam" id="PF13857">
    <property type="entry name" value="Ank_5"/>
    <property type="match status" value="1"/>
</dbReference>
<dbReference type="Proteomes" id="UP000002279">
    <property type="component" value="Chromosome 5"/>
</dbReference>
<keyword evidence="2 4" id="KW-0175">Coiled coil</keyword>
<reference evidence="6" key="3">
    <citation type="submission" date="2025-09" db="UniProtKB">
        <authorList>
            <consortium name="Ensembl"/>
        </authorList>
    </citation>
    <scope>IDENTIFICATION</scope>
    <source>
        <strain evidence="6">Glennie</strain>
    </source>
</reference>
<dbReference type="STRING" id="9258.ENSOANP00000023073"/>
<dbReference type="eggNOG" id="ENOG502QPYN">
    <property type="taxonomic scope" value="Eukaryota"/>
</dbReference>
<dbReference type="Ensembl" id="ENSOANT00000023077.3">
    <property type="protein sequence ID" value="ENSOANP00000023073.3"/>
    <property type="gene ID" value="ENSOANG00000014645.3"/>
</dbReference>
<dbReference type="PANTHER" id="PTHR24129">
    <property type="entry name" value="ANKYCORBIN"/>
    <property type="match status" value="1"/>
</dbReference>
<dbReference type="Gene3D" id="1.10.287.1490">
    <property type="match status" value="1"/>
</dbReference>
<dbReference type="FunCoup" id="F7DTA7">
    <property type="interactions" value="1195"/>
</dbReference>
<dbReference type="CTD" id="55075"/>
<dbReference type="SMART" id="SM00248">
    <property type="entry name" value="ANK"/>
    <property type="match status" value="6"/>
</dbReference>
<proteinExistence type="predicted"/>
<dbReference type="Bgee" id="ENSOANG00000014645">
    <property type="expression patterns" value="Expressed in ovary and 8 other cell types or tissues"/>
</dbReference>
<feature type="repeat" description="ANK" evidence="3">
    <location>
        <begin position="169"/>
        <end position="201"/>
    </location>
</feature>
<feature type="coiled-coil region" evidence="4">
    <location>
        <begin position="906"/>
        <end position="940"/>
    </location>
</feature>
<feature type="coiled-coil region" evidence="4">
    <location>
        <begin position="624"/>
        <end position="699"/>
    </location>
</feature>
<feature type="coiled-coil region" evidence="4">
    <location>
        <begin position="794"/>
        <end position="877"/>
    </location>
</feature>
<dbReference type="PANTHER" id="PTHR24129:SF1">
    <property type="entry name" value="UVEAL AUTOANTIGEN WITH COILED-COIL DOMAINS AND ANKYRIN REPEATS"/>
    <property type="match status" value="1"/>
</dbReference>
<dbReference type="GeneID" id="103171249"/>
<sequence length="1396" mass="158663">MKSLKSRLRRQDGPGTGSGSAHPEGAAPAHASEWNKYDDRLMKAAERGEVEKVSSILAKKGVNPSKLDVEGRSAFHVVASKGNLDCLNAILVNGVDIAAKDASGRNALHLAAKYGHALCVQKLLQYNCPTEHGDHQNRTALHDAAMTDCTSSIQLLCDHGASVNAKDADGRTPLVLATQMCRPNICQLLIDRGADINARDKQNRTALMLGCEHGCAEAVDVLIKNGADINLLDSRGHDSSYYARMGDNLDTLTLVKTAVTNFKGRLSLKKGLGTQQASYMSPKRNLVHMPDDANMKSNQREQQNVQDLEAENGDLKEKLRQIQHEQMILLDKVNELQLQLNEEFMVADDLEREKEKLKSLLTAKEKQLEESLKNTEALKNLLKYYECTSAGVSLSVHQQSRSMLRPLELSSSGQSSPGETELLKKELETLKASYDAIKQEKTKVGNELAHKVAECKALALECERVREDSDEQIKQLEDALKDVQKRMFDSEGKVKQMQTHFLALKEHLAHETSVGTSRLTDDLKEQLKDMKAKYEGASLEVGKLRNQIRQNEMLVEEFKRDEGRLVEENKRLQRELSASEIDRERSGRKVVEMEGQLKAVAAKLSLSVPAEKFENMKSLLSGEANEKAKKYAEVEREYEKAQVKVRQLERELENSKAKLAQHVAPEDHELLKNRLEQKSGELEKKVTELNLKIQALHEEGGKAREENRLLSHQVQSLKGEIKSHYVPIKLNEEMRKSQDLTIAELNRKLLDVTRKYEEKQVETETLRLEKSSLTKNVSHLEAAYIPPEKHQEEVTALKSTIAELRGQISEVTQKRDAEQAQVLALRSENTRLNSIMNDQYVPLAKHEGVKAELSHTLDKTNRELSGVKKNLEGMKQDFFLVKDENGVLKTALENSRNQMQTEFIPIKEHQDKMALVSKSMKEVQENNTELQAKFIRGQEEIVTLHGEIEAQRKELDTIQECIKLKYAPIVSFEEREQSFKVTVKELKDQLLEQTQKCSTREEEARKCQEENEKLKHEVLAIQNDLKDKHILVEKSIDMEKAFSRKTEELNRQLKDLSEKYTEVKLEKERLLEENAKQASEVLAVQTGRYVPREQVEALKKSLGASIEDLKGELERKRMSHEQEKKAVGELQRELENQKKSSVSLAEHLQMKETWEREVGILKASVKEKEDENRVTNEEVSKLKVEIANSKQVLKELKTREVVDLSEYKAMKSSLETQVSSVTENLTNLSKKYKEMCEESSHAQKDDLSARDEKEAQSRSFNIEQKIQDQKERCDKSLTTMTDLQRRIQASAKQIEAKDSKITELLKDIERLKQTVNGLSQPTNAGENPTKKQNQQIEALQHQVKSLKQQLADTDRQHQEVIATYRTHLLSAAQGHMDEDVQAALMQIIRMRQELIC</sequence>
<feature type="region of interest" description="Disordered" evidence="5">
    <location>
        <begin position="1236"/>
        <end position="1259"/>
    </location>
</feature>
<evidence type="ECO:0000256" key="5">
    <source>
        <dbReference type="SAM" id="MobiDB-lite"/>
    </source>
</evidence>
<feature type="compositionally biased region" description="Basic and acidic residues" evidence="5">
    <location>
        <begin position="1236"/>
        <end position="1256"/>
    </location>
</feature>
<feature type="region of interest" description="Disordered" evidence="5">
    <location>
        <begin position="1"/>
        <end position="34"/>
    </location>
</feature>
<accession>F7DTA7</accession>
<feature type="coiled-coil region" evidence="4">
    <location>
        <begin position="420"/>
        <end position="493"/>
    </location>
</feature>
<dbReference type="SUPFAM" id="SSF57997">
    <property type="entry name" value="Tropomyosin"/>
    <property type="match status" value="1"/>
</dbReference>
<dbReference type="OMA" id="KCHEMEK"/>
<evidence type="ECO:0000313" key="6">
    <source>
        <dbReference type="Ensembl" id="ENSOANP00000023073.3"/>
    </source>
</evidence>
<protein>
    <submittedName>
        <fullName evidence="6">Uveal autoantigen with coiled-coil domains and ankyrin repeats</fullName>
    </submittedName>
</protein>
<reference evidence="6 7" key="1">
    <citation type="journal article" date="2008" name="Nature">
        <title>Genome analysis of the platypus reveals unique signatures of evolution.</title>
        <authorList>
            <person name="Warren W.C."/>
            <person name="Hillier L.W."/>
            <person name="Marshall Graves J.A."/>
            <person name="Birney E."/>
            <person name="Ponting C.P."/>
            <person name="Grutzner F."/>
            <person name="Belov K."/>
            <person name="Miller W."/>
            <person name="Clarke L."/>
            <person name="Chinwalla A.T."/>
            <person name="Yang S.P."/>
            <person name="Heger A."/>
            <person name="Locke D.P."/>
            <person name="Miethke P."/>
            <person name="Waters P.D."/>
            <person name="Veyrunes F."/>
            <person name="Fulton L."/>
            <person name="Fulton B."/>
            <person name="Graves T."/>
            <person name="Wallis J."/>
            <person name="Puente X.S."/>
            <person name="Lopez-Otin C."/>
            <person name="Ordonez G.R."/>
            <person name="Eichler E.E."/>
            <person name="Chen L."/>
            <person name="Cheng Z."/>
            <person name="Deakin J.E."/>
            <person name="Alsop A."/>
            <person name="Thompson K."/>
            <person name="Kirby P."/>
            <person name="Papenfuss A.T."/>
            <person name="Wakefield M.J."/>
            <person name="Olender T."/>
            <person name="Lancet D."/>
            <person name="Huttley G.A."/>
            <person name="Smit A.F."/>
            <person name="Pask A."/>
            <person name="Temple-Smith P."/>
            <person name="Batzer M.A."/>
            <person name="Walker J.A."/>
            <person name="Konkel M.K."/>
            <person name="Harris R.S."/>
            <person name="Whittington C.M."/>
            <person name="Wong E.S."/>
            <person name="Gemmell N.J."/>
            <person name="Buschiazzo E."/>
            <person name="Vargas Jentzsch I.M."/>
            <person name="Merkel A."/>
            <person name="Schmitz J."/>
            <person name="Zemann A."/>
            <person name="Churakov G."/>
            <person name="Kriegs J.O."/>
            <person name="Brosius J."/>
            <person name="Murchison E.P."/>
            <person name="Sachidanandam R."/>
            <person name="Smith C."/>
            <person name="Hannon G.J."/>
            <person name="Tsend-Ayush E."/>
            <person name="McMillan D."/>
            <person name="Attenborough R."/>
            <person name="Rens W."/>
            <person name="Ferguson-Smith M."/>
            <person name="Lefevre C.M."/>
            <person name="Sharp J.A."/>
            <person name="Nicholas K.R."/>
            <person name="Ray D.A."/>
            <person name="Kube M."/>
            <person name="Reinhardt R."/>
            <person name="Pringle T.H."/>
            <person name="Taylor J."/>
            <person name="Jones R.C."/>
            <person name="Nixon B."/>
            <person name="Dacheux J.L."/>
            <person name="Niwa H."/>
            <person name="Sekita Y."/>
            <person name="Huang X."/>
            <person name="Stark A."/>
            <person name="Kheradpour P."/>
            <person name="Kellis M."/>
            <person name="Flicek P."/>
            <person name="Chen Y."/>
            <person name="Webber C."/>
            <person name="Hardison R."/>
            <person name="Nelson J."/>
            <person name="Hallsworth-Pepin K."/>
            <person name="Delehaunty K."/>
            <person name="Markovic C."/>
            <person name="Minx P."/>
            <person name="Feng Y."/>
            <person name="Kremitzki C."/>
            <person name="Mitreva M."/>
            <person name="Glasscock J."/>
            <person name="Wylie T."/>
            <person name="Wohldmann P."/>
            <person name="Thiru P."/>
            <person name="Nhan M.N."/>
            <person name="Pohl C.S."/>
            <person name="Smith S.M."/>
            <person name="Hou S."/>
            <person name="Nefedov M."/>
            <person name="de Jong P.J."/>
            <person name="Renfree M.B."/>
            <person name="Mardis E.R."/>
            <person name="Wilson R.K."/>
        </authorList>
    </citation>
    <scope>NUCLEOTIDE SEQUENCE [LARGE SCALE GENOMIC DNA]</scope>
    <source>
        <strain evidence="6 7">Glennie</strain>
    </source>
</reference>
<dbReference type="GO" id="GO:1901223">
    <property type="term" value="P:negative regulation of non-canonical NF-kappaB signal transduction"/>
    <property type="evidence" value="ECO:0000318"/>
    <property type="project" value="GO_Central"/>
</dbReference>